<reference evidence="3" key="1">
    <citation type="submission" date="2021-02" db="EMBL/GenBank/DDBJ databases">
        <authorList>
            <person name="Nowell W R."/>
        </authorList>
    </citation>
    <scope>NUCLEOTIDE SEQUENCE</scope>
</reference>
<comment type="caution">
    <text evidence="3">The sequence shown here is derived from an EMBL/GenBank/DDBJ whole genome shotgun (WGS) entry which is preliminary data.</text>
</comment>
<evidence type="ECO:0000313" key="5">
    <source>
        <dbReference type="Proteomes" id="UP000663854"/>
    </source>
</evidence>
<feature type="region of interest" description="Disordered" evidence="1">
    <location>
        <begin position="256"/>
        <end position="283"/>
    </location>
</feature>
<dbReference type="Proteomes" id="UP000663854">
    <property type="component" value="Unassembled WGS sequence"/>
</dbReference>
<name>A0A814UTF9_9BILA</name>
<sequence>MKITVSLKGFLFIVSIILTIFVSPTSCLSCPPGPTAVGMCGCCNRDAKKNETCHTGDANFMVMNPGFGICVPQADLSFLPSYYLCERRQNYDGQHYCLVSANNRNYIYPMYQFCSTKCIDVINFPLDPYKILNESKKLKTTANLLSPLKRIQIKAGGSAEKLKLSQVYDDVVGLIVKCVPVAGDSKPSANTNFHLMQSNNTTIATFNGIFKTPMKTMSWTTSKPIQVNQINIDTLSNSITCTNIQLQYLTAAQPKLKPPAFKNPKLQKSSKDSKKLQKASKTL</sequence>
<evidence type="ECO:0000313" key="6">
    <source>
        <dbReference type="Proteomes" id="UP000663870"/>
    </source>
</evidence>
<dbReference type="EMBL" id="CAJNOH010001147">
    <property type="protein sequence ID" value="CAF1181810.1"/>
    <property type="molecule type" value="Genomic_DNA"/>
</dbReference>
<feature type="chain" id="PRO_5044132008" evidence="2">
    <location>
        <begin position="28"/>
        <end position="283"/>
    </location>
</feature>
<keyword evidence="2" id="KW-0732">Signal</keyword>
<dbReference type="EMBL" id="CAJNOL010002062">
    <property type="protein sequence ID" value="CAF1456589.1"/>
    <property type="molecule type" value="Genomic_DNA"/>
</dbReference>
<proteinExistence type="predicted"/>
<keyword evidence="6" id="KW-1185">Reference proteome</keyword>
<evidence type="ECO:0000256" key="2">
    <source>
        <dbReference type="SAM" id="SignalP"/>
    </source>
</evidence>
<gene>
    <name evidence="4" type="ORF">JXQ802_LOCUS37922</name>
    <name evidence="3" type="ORF">PYM288_LOCUS23844</name>
</gene>
<protein>
    <submittedName>
        <fullName evidence="3">Uncharacterized protein</fullName>
    </submittedName>
</protein>
<dbReference type="AlphaFoldDB" id="A0A814UTF9"/>
<evidence type="ECO:0000256" key="1">
    <source>
        <dbReference type="SAM" id="MobiDB-lite"/>
    </source>
</evidence>
<evidence type="ECO:0000313" key="3">
    <source>
        <dbReference type="EMBL" id="CAF1181810.1"/>
    </source>
</evidence>
<dbReference type="Proteomes" id="UP000663870">
    <property type="component" value="Unassembled WGS sequence"/>
</dbReference>
<organism evidence="3 5">
    <name type="scientific">Rotaria sordida</name>
    <dbReference type="NCBI Taxonomy" id="392033"/>
    <lineage>
        <taxon>Eukaryota</taxon>
        <taxon>Metazoa</taxon>
        <taxon>Spiralia</taxon>
        <taxon>Gnathifera</taxon>
        <taxon>Rotifera</taxon>
        <taxon>Eurotatoria</taxon>
        <taxon>Bdelloidea</taxon>
        <taxon>Philodinida</taxon>
        <taxon>Philodinidae</taxon>
        <taxon>Rotaria</taxon>
    </lineage>
</organism>
<feature type="signal peptide" evidence="2">
    <location>
        <begin position="1"/>
        <end position="27"/>
    </location>
</feature>
<evidence type="ECO:0000313" key="4">
    <source>
        <dbReference type="EMBL" id="CAF1456589.1"/>
    </source>
</evidence>
<accession>A0A814UTF9</accession>